<reference evidence="9 11" key="3">
    <citation type="journal article" date="2018" name="Emerg. Microbes Infect.">
        <title>Genomic analysis of oral Campylobacter concisus strains identified a potential bacterial molecular marker associated with active Crohn's disease.</title>
        <authorList>
            <person name="Liu F."/>
            <person name="Ma R."/>
            <person name="Tay C.Y.A."/>
            <person name="Octavia S."/>
            <person name="Lan R."/>
            <person name="Chung H.K.L."/>
            <person name="Riordan S.M."/>
            <person name="Grimm M.C."/>
            <person name="Leong R.W."/>
            <person name="Tanaka M.M."/>
            <person name="Connor S."/>
            <person name="Zhang L."/>
        </authorList>
    </citation>
    <scope>NUCLEOTIDE SEQUENCE [LARGE SCALE GENOMIC DNA]</scope>
    <source>
        <strain evidence="9 11">P27CDO-S2</strain>
    </source>
</reference>
<dbReference type="PANTHER" id="PTHR32432:SF4">
    <property type="entry name" value="CELL DIVISION PROTEIN FTSA"/>
    <property type="match status" value="1"/>
</dbReference>
<evidence type="ECO:0000256" key="5">
    <source>
        <dbReference type="HAMAP-Rule" id="MF_02033"/>
    </source>
</evidence>
<dbReference type="Proteomes" id="UP000594513">
    <property type="component" value="Chromosome"/>
</dbReference>
<comment type="function">
    <text evidence="5 6">Cell division protein that is involved in the assembly of the Z ring. May serve as a membrane anchor for the Z ring.</text>
</comment>
<dbReference type="GeneID" id="28662440"/>
<evidence type="ECO:0000313" key="8">
    <source>
        <dbReference type="EMBL" id="ALF47454.1"/>
    </source>
</evidence>
<name>A0A0M4SU69_9BACT</name>
<evidence type="ECO:0000256" key="6">
    <source>
        <dbReference type="PIRNR" id="PIRNR003101"/>
    </source>
</evidence>
<evidence type="ECO:0000256" key="3">
    <source>
        <dbReference type="ARBA" id="ARBA00023136"/>
    </source>
</evidence>
<dbReference type="SUPFAM" id="SSF53067">
    <property type="entry name" value="Actin-like ATPase domain"/>
    <property type="match status" value="2"/>
</dbReference>
<keyword evidence="1 5" id="KW-1003">Cell membrane</keyword>
<sequence>MSTKILGIDIGSFQICAVIAQHDENGIKIIGIGTEKTQGIRKGVITNIEQAAKSIKNALIEAQRVAGTRYEKVIVSISGAYTKSVDSSGVVNIPNHEIGIKEIERAMQMADHTADIPHEYEKLHVLPYNFKVDGQEHIEDPIGMNGSRLEVQTHIVTVQKSSISNLRKAVNLAGVQLDNIVLSGYASAIATLTKDEKELGAALVDMGGATCNLVVHSGNSIRYNEFLPVGSANITNDLSMALHTPLPKAEEIKLGYGALINKSVDLIELPILGDETKSHEVSLDIISNVIYARAEETLMVLAKMLEDSGYKDSIGAGIILTGGMTKLEGIRDLASAIFDKMPVRIAKPKEMDGLFEILRDPANSCAIGLCLYGAGNFSPYEIDSEKKMRYQGEIASKPKANFRNVFVEEENVQNFGQEVQDPNEKEDSFSDKDFELEIANKSKNKEELANIADISKQEKKPNAFAKFWYSITQLF</sequence>
<evidence type="ECO:0000313" key="10">
    <source>
        <dbReference type="Proteomes" id="UP000066049"/>
    </source>
</evidence>
<dbReference type="Gene3D" id="3.30.1490.110">
    <property type="match status" value="1"/>
</dbReference>
<dbReference type="Pfam" id="PF02491">
    <property type="entry name" value="SHS2_FTSA"/>
    <property type="match status" value="1"/>
</dbReference>
<reference evidence="8" key="2">
    <citation type="submission" date="2016-07" db="EMBL/GenBank/DDBJ databases">
        <title>Comparative genomics of the Campylobacter concisus group.</title>
        <authorList>
            <person name="Miller W.G."/>
            <person name="Yee E."/>
            <person name="Chapman M.H."/>
            <person name="Huynh S."/>
            <person name="Bono J.L."/>
            <person name="On S.L.W."/>
            <person name="StLeger J."/>
            <person name="Foster G."/>
            <person name="Parker C.T."/>
        </authorList>
    </citation>
    <scope>NUCLEOTIDE SEQUENCE</scope>
    <source>
        <strain evidence="8">ATCC 33237</strain>
    </source>
</reference>
<dbReference type="InterPro" id="IPR003494">
    <property type="entry name" value="SHS2_FtsA"/>
</dbReference>
<evidence type="ECO:0000313" key="9">
    <source>
        <dbReference type="EMBL" id="QPH86168.1"/>
    </source>
</evidence>
<dbReference type="GO" id="GO:0043093">
    <property type="term" value="P:FtsZ-dependent cytokinesis"/>
    <property type="evidence" value="ECO:0007669"/>
    <property type="project" value="UniProtKB-UniRule"/>
</dbReference>
<dbReference type="InterPro" id="IPR020823">
    <property type="entry name" value="Cell_div_FtsA"/>
</dbReference>
<dbReference type="EMBL" id="CP049272">
    <property type="protein sequence ID" value="QPH86168.1"/>
    <property type="molecule type" value="Genomic_DNA"/>
</dbReference>
<dbReference type="CDD" id="cd24048">
    <property type="entry name" value="ASKHA_NBD_FtsA"/>
    <property type="match status" value="1"/>
</dbReference>
<organism evidence="8 10">
    <name type="scientific">Campylobacter concisus</name>
    <dbReference type="NCBI Taxonomy" id="199"/>
    <lineage>
        <taxon>Bacteria</taxon>
        <taxon>Pseudomonadati</taxon>
        <taxon>Campylobacterota</taxon>
        <taxon>Epsilonproteobacteria</taxon>
        <taxon>Campylobacterales</taxon>
        <taxon>Campylobacteraceae</taxon>
        <taxon>Campylobacter</taxon>
    </lineage>
</organism>
<dbReference type="PIRSF" id="PIRSF003101">
    <property type="entry name" value="FtsA"/>
    <property type="match status" value="1"/>
</dbReference>
<evidence type="ECO:0000313" key="11">
    <source>
        <dbReference type="Proteomes" id="UP000594513"/>
    </source>
</evidence>
<keyword evidence="3 5" id="KW-0472">Membrane</keyword>
<dbReference type="PANTHER" id="PTHR32432">
    <property type="entry name" value="CELL DIVISION PROTEIN FTSA-RELATED"/>
    <property type="match status" value="1"/>
</dbReference>
<protein>
    <recommendedName>
        <fullName evidence="5 6">Cell division protein FtsA</fullName>
    </recommendedName>
</protein>
<accession>A0A0M4SU69</accession>
<comment type="subcellular location">
    <subcellularLocation>
        <location evidence="5">Cell membrane</location>
        <topology evidence="5">Peripheral membrane protein</topology>
        <orientation evidence="5">Cytoplasmic side</orientation>
    </subcellularLocation>
    <text evidence="5">Localizes to the Z ring in an FtsZ-dependent manner. Targeted to the membrane through a conserved C-terminal amphipathic helix.</text>
</comment>
<reference evidence="10" key="1">
    <citation type="submission" date="2015-08" db="EMBL/GenBank/DDBJ databases">
        <title>Comparative genomics of the Campylobacter concisus group.</title>
        <authorList>
            <person name="Miller W.G."/>
            <person name="Yee E."/>
            <person name="Chapman M.H."/>
            <person name="Huynh S."/>
            <person name="Bono J.L."/>
            <person name="On S.L.W."/>
            <person name="St Leger J."/>
            <person name="Foster G."/>
            <person name="Parker C.T."/>
        </authorList>
    </citation>
    <scope>NUCLEOTIDE SEQUENCE [LARGE SCALE GENOMIC DNA]</scope>
    <source>
        <strain evidence="10">ATCC 33237</strain>
    </source>
</reference>
<proteinExistence type="inferred from homology"/>
<dbReference type="HAMAP" id="MF_02033">
    <property type="entry name" value="FtsA"/>
    <property type="match status" value="1"/>
</dbReference>
<reference evidence="9" key="4">
    <citation type="submission" date="2020-02" db="EMBL/GenBank/DDBJ databases">
        <title>Analysis of Completed Campylobacter concisus Genomes Identified Genomospecies Features, Novel plasmids and Their Association with Severe Ulcerative Colitis.</title>
        <authorList>
            <person name="Zhang L."/>
        </authorList>
    </citation>
    <scope>NUCLEOTIDE SEQUENCE</scope>
    <source>
        <strain evidence="9">P27CDO-S2</strain>
    </source>
</reference>
<dbReference type="Gene3D" id="3.30.420.40">
    <property type="match status" value="2"/>
</dbReference>
<dbReference type="InterPro" id="IPR043129">
    <property type="entry name" value="ATPase_NBD"/>
</dbReference>
<dbReference type="KEGG" id="ccoc:CCON33237_0766"/>
<keyword evidence="4 5" id="KW-0131">Cell cycle</keyword>
<dbReference type="RefSeq" id="WP_021090773.1">
    <property type="nucleotide sequence ID" value="NZ_CABPUE010000001.1"/>
</dbReference>
<dbReference type="Proteomes" id="UP000066049">
    <property type="component" value="Chromosome"/>
</dbReference>
<gene>
    <name evidence="5 8" type="primary">ftsA</name>
    <name evidence="8" type="ORF">CCON33237_0766</name>
    <name evidence="9" type="ORF">CVT17_03905</name>
</gene>
<evidence type="ECO:0000256" key="2">
    <source>
        <dbReference type="ARBA" id="ARBA00022618"/>
    </source>
</evidence>
<dbReference type="Pfam" id="PF14450">
    <property type="entry name" value="FtsA"/>
    <property type="match status" value="1"/>
</dbReference>
<dbReference type="EMBL" id="CP012541">
    <property type="protein sequence ID" value="ALF47454.1"/>
    <property type="molecule type" value="Genomic_DNA"/>
</dbReference>
<dbReference type="NCBIfam" id="TIGR01174">
    <property type="entry name" value="ftsA"/>
    <property type="match status" value="1"/>
</dbReference>
<comment type="subunit">
    <text evidence="5">Self-interacts. Interacts with FtsZ.</text>
</comment>
<dbReference type="SMART" id="SM00842">
    <property type="entry name" value="FtsA"/>
    <property type="match status" value="1"/>
</dbReference>
<evidence type="ECO:0000256" key="4">
    <source>
        <dbReference type="ARBA" id="ARBA00023306"/>
    </source>
</evidence>
<dbReference type="GO" id="GO:0009898">
    <property type="term" value="C:cytoplasmic side of plasma membrane"/>
    <property type="evidence" value="ECO:0007669"/>
    <property type="project" value="UniProtKB-UniRule"/>
</dbReference>
<keyword evidence="2 5" id="KW-0132">Cell division</keyword>
<evidence type="ECO:0000259" key="7">
    <source>
        <dbReference type="SMART" id="SM00842"/>
    </source>
</evidence>
<dbReference type="GO" id="GO:0032153">
    <property type="term" value="C:cell division site"/>
    <property type="evidence" value="ECO:0007669"/>
    <property type="project" value="UniProtKB-UniRule"/>
</dbReference>
<dbReference type="AlphaFoldDB" id="A0A0M4SU69"/>
<evidence type="ECO:0000256" key="1">
    <source>
        <dbReference type="ARBA" id="ARBA00022475"/>
    </source>
</evidence>
<feature type="domain" description="SHS2" evidence="7">
    <location>
        <begin position="5"/>
        <end position="191"/>
    </location>
</feature>
<dbReference type="PATRIC" id="fig|199.248.peg.794"/>
<comment type="similarity">
    <text evidence="5 6">Belongs to the FtsA/MreB family.</text>
</comment>
<dbReference type="InterPro" id="IPR050696">
    <property type="entry name" value="FtsA/MreB"/>
</dbReference>